<dbReference type="Pfam" id="PF13087">
    <property type="entry name" value="AAA_12"/>
    <property type="match status" value="1"/>
</dbReference>
<dbReference type="VEuPathDB" id="FungiDB:ASPVEDRAFT_194810"/>
<dbReference type="InterPro" id="IPR045055">
    <property type="entry name" value="DNA2/NAM7-like"/>
</dbReference>
<reference evidence="7" key="1">
    <citation type="journal article" date="2017" name="Genome Biol.">
        <title>Comparative genomics reveals high biological diversity and specific adaptations in the industrially and medically important fungal genus Aspergillus.</title>
        <authorList>
            <person name="de Vries R.P."/>
            <person name="Riley R."/>
            <person name="Wiebenga A."/>
            <person name="Aguilar-Osorio G."/>
            <person name="Amillis S."/>
            <person name="Uchima C.A."/>
            <person name="Anderluh G."/>
            <person name="Asadollahi M."/>
            <person name="Askin M."/>
            <person name="Barry K."/>
            <person name="Battaglia E."/>
            <person name="Bayram O."/>
            <person name="Benocci T."/>
            <person name="Braus-Stromeyer S.A."/>
            <person name="Caldana C."/>
            <person name="Canovas D."/>
            <person name="Cerqueira G.C."/>
            <person name="Chen F."/>
            <person name="Chen W."/>
            <person name="Choi C."/>
            <person name="Clum A."/>
            <person name="Dos Santos R.A."/>
            <person name="Damasio A.R."/>
            <person name="Diallinas G."/>
            <person name="Emri T."/>
            <person name="Fekete E."/>
            <person name="Flipphi M."/>
            <person name="Freyberg S."/>
            <person name="Gallo A."/>
            <person name="Gournas C."/>
            <person name="Habgood R."/>
            <person name="Hainaut M."/>
            <person name="Harispe M.L."/>
            <person name="Henrissat B."/>
            <person name="Hilden K.S."/>
            <person name="Hope R."/>
            <person name="Hossain A."/>
            <person name="Karabika E."/>
            <person name="Karaffa L."/>
            <person name="Karanyi Z."/>
            <person name="Krasevec N."/>
            <person name="Kuo A."/>
            <person name="Kusch H."/>
            <person name="LaButti K."/>
            <person name="Lagendijk E.L."/>
            <person name="Lapidus A."/>
            <person name="Levasseur A."/>
            <person name="Lindquist E."/>
            <person name="Lipzen A."/>
            <person name="Logrieco A.F."/>
            <person name="MacCabe A."/>
            <person name="Maekelae M.R."/>
            <person name="Malavazi I."/>
            <person name="Melin P."/>
            <person name="Meyer V."/>
            <person name="Mielnichuk N."/>
            <person name="Miskei M."/>
            <person name="Molnar A.P."/>
            <person name="Mule G."/>
            <person name="Ngan C.Y."/>
            <person name="Orejas M."/>
            <person name="Orosz E."/>
            <person name="Ouedraogo J.P."/>
            <person name="Overkamp K.M."/>
            <person name="Park H.-S."/>
            <person name="Perrone G."/>
            <person name="Piumi F."/>
            <person name="Punt P.J."/>
            <person name="Ram A.F."/>
            <person name="Ramon A."/>
            <person name="Rauscher S."/>
            <person name="Record E."/>
            <person name="Riano-Pachon D.M."/>
            <person name="Robert V."/>
            <person name="Roehrig J."/>
            <person name="Ruller R."/>
            <person name="Salamov A."/>
            <person name="Salih N.S."/>
            <person name="Samson R.A."/>
            <person name="Sandor E."/>
            <person name="Sanguinetti M."/>
            <person name="Schuetze T."/>
            <person name="Sepcic K."/>
            <person name="Shelest E."/>
            <person name="Sherlock G."/>
            <person name="Sophianopoulou V."/>
            <person name="Squina F.M."/>
            <person name="Sun H."/>
            <person name="Susca A."/>
            <person name="Todd R.B."/>
            <person name="Tsang A."/>
            <person name="Unkles S.E."/>
            <person name="van de Wiele N."/>
            <person name="van Rossen-Uffink D."/>
            <person name="Oliveira J.V."/>
            <person name="Vesth T.C."/>
            <person name="Visser J."/>
            <person name="Yu J.-H."/>
            <person name="Zhou M."/>
            <person name="Andersen M.R."/>
            <person name="Archer D.B."/>
            <person name="Baker S.E."/>
            <person name="Benoit I."/>
            <person name="Brakhage A.A."/>
            <person name="Braus G.H."/>
            <person name="Fischer R."/>
            <person name="Frisvad J.C."/>
            <person name="Goldman G.H."/>
            <person name="Houbraken J."/>
            <person name="Oakley B."/>
            <person name="Pocsi I."/>
            <person name="Scazzocchio C."/>
            <person name="Seiboth B."/>
            <person name="vanKuyk P.A."/>
            <person name="Wortman J."/>
            <person name="Dyer P.S."/>
            <person name="Grigoriev I.V."/>
        </authorList>
    </citation>
    <scope>NUCLEOTIDE SEQUENCE [LARGE SCALE GENOMIC DNA]</scope>
    <source>
        <strain evidence="7">CBS 583.65</strain>
    </source>
</reference>
<evidence type="ECO:0000259" key="3">
    <source>
        <dbReference type="Pfam" id="PF13086"/>
    </source>
</evidence>
<evidence type="ECO:0000313" key="7">
    <source>
        <dbReference type="Proteomes" id="UP000184073"/>
    </source>
</evidence>
<keyword evidence="7" id="KW-1185">Reference proteome</keyword>
<dbReference type="Proteomes" id="UP000184073">
    <property type="component" value="Unassembled WGS sequence"/>
</dbReference>
<evidence type="ECO:0008006" key="8">
    <source>
        <dbReference type="Google" id="ProtNLM"/>
    </source>
</evidence>
<dbReference type="PANTHER" id="PTHR10887:SF341">
    <property type="entry name" value="NFX1-TYPE ZINC FINGER-CONTAINING PROTEIN 1"/>
    <property type="match status" value="1"/>
</dbReference>
<dbReference type="CDD" id="cd18808">
    <property type="entry name" value="SF1_C_Upf1"/>
    <property type="match status" value="1"/>
</dbReference>
<dbReference type="Pfam" id="PF25396">
    <property type="entry name" value="ZNFX1"/>
    <property type="match status" value="1"/>
</dbReference>
<dbReference type="GeneID" id="63724678"/>
<feature type="domain" description="DNA2/NAM7 helicase-like C-terminal" evidence="4">
    <location>
        <begin position="702"/>
        <end position="886"/>
    </location>
</feature>
<dbReference type="OrthoDB" id="409395at2759"/>
<dbReference type="GO" id="GO:0004386">
    <property type="term" value="F:helicase activity"/>
    <property type="evidence" value="ECO:0007669"/>
    <property type="project" value="InterPro"/>
</dbReference>
<dbReference type="GO" id="GO:0031380">
    <property type="term" value="C:nuclear RNA-directed RNA polymerase complex"/>
    <property type="evidence" value="ECO:0007669"/>
    <property type="project" value="TreeGrafter"/>
</dbReference>
<dbReference type="InterPro" id="IPR041677">
    <property type="entry name" value="DNA2/NAM7_AAA_11"/>
</dbReference>
<dbReference type="STRING" id="1036611.A0A1L9PP38"/>
<dbReference type="AlphaFoldDB" id="A0A1L9PP38"/>
<sequence>MSSGIELNSQLPEKLQQTTLALRTVARVNKDIGDYYSQTYTQAPDYLTTRSWLSKPEIPSSDEILGTEDDLLETVEEFVDLATNKIIGPWGSKEEYLKTHYELLREEAVAPLRDAVAIFRNDPDMDDNKDLSVYEKVHVIGLTFARRGLGFKVQFSTNRARRNIAWEYSKRLVSGSMVALSPVYDAFQTKCVIAIVAARPLDGVKLCPPEVDLFFADPADADFDPQLEWTMIEAKQGYYEASRNTMTALQKLSRENFPLSEHICFLDPETTAPQYVKDKPVAEINSVVNDSGQEGKIDILENWPQSPPADLDATQWAALEQMLTKQLAIIQGPPGTGKTYVSVLALRVILANMKPDDPPIIIASQTNHALDQILTHVSRFERQYVRLGGRSSDPEIKKRTLFAVRRNEPTPNVVGGTLGNTHKNSKRLFNSISEILQPFNVASSDLPLPSTVFQQYGLLTAKQCDSLKKGAERWVSAGKENDDIDPLVTWLGDQAVEFEVKYILENFGFATDEVDLEYEQLKEFEAEQGIGDDEEFETLRGSFTHLREGFYGKHSSQSGGTGRCKYLDYDDMWKIPLKERGFVYNELRNQLKGKALPKFRQLLAEYAKNSKNMQIGEWERDHLVLQNVKVLGMTTTGLSKYRALVSSLKPRTVLIEEAAEAIEGPIAAACLESLQQLILVGDHLQLRGHCSVQDLEGDPFYLDVSMFERLVKNGMKYVTLRYQRRMAPEIRQLLAPIYGPLQDHQSVTKHEEVPGMGTIRSYFFSHDWPESFDDMASKYNEKEAQMVVEFFVYLVLNDIPVKNITVLTFYNGQRKKILKLMKTHSYLQGQYINVVTVDSYQGEENEVVILSLVRNGRHGIGFLSIANRVCVALSRARRGFYMFGNAGMLATDELWDQVLSILRSRSPEPQVGHRLPLTCVKHKNRTYVKDPADWSKTNGGCGLACGETLNCGHRCSMRCHSFSHNKIQCNEPCNRRKACKHICKVPCATVHTCSCDCEESKRLKALEQDSAGGEGGLVGAMTEDRRVSEQQAAIEGYQAYAKGGAKEHDAILNQIAGLEQQSLSTSLESHAEEDLIPGTSWNAPSPGAQDGNKQAKPNPQPEINLLDDW</sequence>
<dbReference type="InterPro" id="IPR027417">
    <property type="entry name" value="P-loop_NTPase"/>
</dbReference>
<dbReference type="FunFam" id="3.40.50.300:FF:001366">
    <property type="entry name" value="ATP binding protein, putative"/>
    <property type="match status" value="1"/>
</dbReference>
<keyword evidence="1" id="KW-0347">Helicase</keyword>
<dbReference type="RefSeq" id="XP_040669041.1">
    <property type="nucleotide sequence ID" value="XM_040809167.1"/>
</dbReference>
<evidence type="ECO:0000259" key="4">
    <source>
        <dbReference type="Pfam" id="PF13087"/>
    </source>
</evidence>
<dbReference type="PANTHER" id="PTHR10887">
    <property type="entry name" value="DNA2/NAM7 HELICASE FAMILY"/>
    <property type="match status" value="1"/>
</dbReference>
<dbReference type="GO" id="GO:0031048">
    <property type="term" value="P:regulatory ncRNA-mediated heterochromatin formation"/>
    <property type="evidence" value="ECO:0007669"/>
    <property type="project" value="TreeGrafter"/>
</dbReference>
<evidence type="ECO:0000256" key="2">
    <source>
        <dbReference type="SAM" id="MobiDB-lite"/>
    </source>
</evidence>
<dbReference type="InterPro" id="IPR041679">
    <property type="entry name" value="DNA2/NAM7-like_C"/>
</dbReference>
<feature type="domain" description="DNA2/NAM7 helicase helicase" evidence="3">
    <location>
        <begin position="311"/>
        <end position="687"/>
    </location>
</feature>
<accession>A0A1L9PP38</accession>
<keyword evidence="1" id="KW-0067">ATP-binding</keyword>
<feature type="region of interest" description="Disordered" evidence="2">
    <location>
        <begin position="1063"/>
        <end position="1109"/>
    </location>
</feature>
<organism evidence="6 7">
    <name type="scientific">Aspergillus versicolor CBS 583.65</name>
    <dbReference type="NCBI Taxonomy" id="1036611"/>
    <lineage>
        <taxon>Eukaryota</taxon>
        <taxon>Fungi</taxon>
        <taxon>Dikarya</taxon>
        <taxon>Ascomycota</taxon>
        <taxon>Pezizomycotina</taxon>
        <taxon>Eurotiomycetes</taxon>
        <taxon>Eurotiomycetidae</taxon>
        <taxon>Eurotiales</taxon>
        <taxon>Aspergillaceae</taxon>
        <taxon>Aspergillus</taxon>
        <taxon>Aspergillus subgen. Nidulantes</taxon>
    </lineage>
</organism>
<dbReference type="CDD" id="cd06008">
    <property type="entry name" value="NF-X1-zinc-finger"/>
    <property type="match status" value="1"/>
</dbReference>
<evidence type="ECO:0000259" key="5">
    <source>
        <dbReference type="Pfam" id="PF25396"/>
    </source>
</evidence>
<gene>
    <name evidence="6" type="ORF">ASPVEDRAFT_194810</name>
</gene>
<keyword evidence="1" id="KW-0378">Hydrolase</keyword>
<feature type="domain" description="ZNFX1" evidence="5">
    <location>
        <begin position="127"/>
        <end position="235"/>
    </location>
</feature>
<evidence type="ECO:0000313" key="6">
    <source>
        <dbReference type="EMBL" id="OJJ03279.1"/>
    </source>
</evidence>
<name>A0A1L9PP38_ASPVE</name>
<dbReference type="InterPro" id="IPR047187">
    <property type="entry name" value="SF1_C_Upf1"/>
</dbReference>
<keyword evidence="1" id="KW-0547">Nucleotide-binding</keyword>
<proteinExistence type="predicted"/>
<protein>
    <recommendedName>
        <fullName evidence="8">Helicase ATP-binding domain-containing protein</fullName>
    </recommendedName>
</protein>
<dbReference type="InterPro" id="IPR057373">
    <property type="entry name" value="ZNFX1"/>
</dbReference>
<dbReference type="EMBL" id="KV878130">
    <property type="protein sequence ID" value="OJJ03279.1"/>
    <property type="molecule type" value="Genomic_DNA"/>
</dbReference>
<dbReference type="SUPFAM" id="SSF52540">
    <property type="entry name" value="P-loop containing nucleoside triphosphate hydrolases"/>
    <property type="match status" value="1"/>
</dbReference>
<dbReference type="Pfam" id="PF13086">
    <property type="entry name" value="AAA_11"/>
    <property type="match status" value="1"/>
</dbReference>
<dbReference type="Gene3D" id="3.40.50.300">
    <property type="entry name" value="P-loop containing nucleotide triphosphate hydrolases"/>
    <property type="match status" value="3"/>
</dbReference>
<evidence type="ECO:0000256" key="1">
    <source>
        <dbReference type="ARBA" id="ARBA00022806"/>
    </source>
</evidence>